<evidence type="ECO:0000313" key="2">
    <source>
        <dbReference type="Proteomes" id="UP000178344"/>
    </source>
</evidence>
<name>A0A1F6CDN3_9BACT</name>
<protein>
    <submittedName>
        <fullName evidence="1">Uncharacterized protein</fullName>
    </submittedName>
</protein>
<gene>
    <name evidence="1" type="ORF">A2671_01920</name>
</gene>
<evidence type="ECO:0000313" key="1">
    <source>
        <dbReference type="EMBL" id="OGG47276.1"/>
    </source>
</evidence>
<dbReference type="Proteomes" id="UP000178344">
    <property type="component" value="Unassembled WGS sequence"/>
</dbReference>
<proteinExistence type="predicted"/>
<comment type="caution">
    <text evidence="1">The sequence shown here is derived from an EMBL/GenBank/DDBJ whole genome shotgun (WGS) entry which is preliminary data.</text>
</comment>
<sequence>MNSEILKVTDLEIFGEWLTLRLNEDFGEGDLGPVRVSLGADGSVEAKFYIEGCSLSTVNGLNLDCLAELAEKAIKQWRLEHWPLFCLPVEFTCSSIYVHKGQNFCSSKNVTIR</sequence>
<reference evidence="1 2" key="1">
    <citation type="journal article" date="2016" name="Nat. Commun.">
        <title>Thousands of microbial genomes shed light on interconnected biogeochemical processes in an aquifer system.</title>
        <authorList>
            <person name="Anantharaman K."/>
            <person name="Brown C.T."/>
            <person name="Hug L.A."/>
            <person name="Sharon I."/>
            <person name="Castelle C.J."/>
            <person name="Probst A.J."/>
            <person name="Thomas B.C."/>
            <person name="Singh A."/>
            <person name="Wilkins M.J."/>
            <person name="Karaoz U."/>
            <person name="Brodie E.L."/>
            <person name="Williams K.H."/>
            <person name="Hubbard S.S."/>
            <person name="Banfield J.F."/>
        </authorList>
    </citation>
    <scope>NUCLEOTIDE SEQUENCE [LARGE SCALE GENOMIC DNA]</scope>
</reference>
<accession>A0A1F6CDN3</accession>
<dbReference type="EMBL" id="MFKQ01000017">
    <property type="protein sequence ID" value="OGG47276.1"/>
    <property type="molecule type" value="Genomic_DNA"/>
</dbReference>
<dbReference type="AlphaFoldDB" id="A0A1F6CDN3"/>
<organism evidence="1 2">
    <name type="scientific">Candidatus Kaiserbacteria bacterium RIFCSPHIGHO2_01_FULL_49_13</name>
    <dbReference type="NCBI Taxonomy" id="1798477"/>
    <lineage>
        <taxon>Bacteria</taxon>
        <taxon>Candidatus Kaiseribacteriota</taxon>
    </lineage>
</organism>